<evidence type="ECO:0000313" key="3">
    <source>
        <dbReference type="Proteomes" id="UP000538292"/>
    </source>
</evidence>
<sequence length="646" mass="72169">MPGHCLRIAIIGMGPRGLSVLERLCANVAEFQGQDIEIHLVDPHLPGSGSVWRTGQSRCLLANTIASQITMFTDASVDCAGPHVPGPSLYEWARFITLVDFENYSDAILEEARKIQPNSYPSRVLYGYYLEWVYRQVLRNLPGNVNVQYHQSQAVALDDGNDGQQVISLENESEPLLVDAVVLALGHTSATLSGEEKRLFDFANENGLCYVPPANPADADLNQVKADEAVILRGLGLNFFDYMALLTIGRGGRFVRQQGRLVYEASGQEPRMVAGSRRGIPYHARAENEKGPFGRHQPLILTPEVISKFLDRATRGEKIHFRSEVWPLLAKEVETLYYSTLIHTTSCKYRALLFQERYLKEPWGSEKEKQLLDEFGISRADRWSWERLTLPYGNMSFNSQEEFRVWLIEYLYRDLSEAQKGNISGPLKAALDALRDLRNEMRIIVDHGRLSGESYRDDLQNWFTPLNAFLSIGPPASRIEQMIALIEAGILDVLGPDLKVEPLISSARFRAYSPRINDSEVEAAVLIEARMPDINLNRSANPLLTHLMQTEQCRPYVITNPDGSGYETGGLAVTTPPNRLINRNGTVHPRRFAFGVPTEGVHWVTGIGIRPGVNSVLLTDSDAIARAVLGITSDTGSKQIKDLSRI</sequence>
<accession>A0A7W1XSX1</accession>
<keyword evidence="3" id="KW-1185">Reference proteome</keyword>
<name>A0A7W1XSX1_9BACL</name>
<dbReference type="SUPFAM" id="SSF51905">
    <property type="entry name" value="FAD/NAD(P)-binding domain"/>
    <property type="match status" value="1"/>
</dbReference>
<dbReference type="InterPro" id="IPR036188">
    <property type="entry name" value="FAD/NAD-bd_sf"/>
</dbReference>
<dbReference type="AlphaFoldDB" id="A0A7W1XSX1"/>
<dbReference type="PANTHER" id="PTHR40254:SF1">
    <property type="entry name" value="BLR0577 PROTEIN"/>
    <property type="match status" value="1"/>
</dbReference>
<dbReference type="Proteomes" id="UP000538292">
    <property type="component" value="Unassembled WGS sequence"/>
</dbReference>
<dbReference type="Pfam" id="PF13454">
    <property type="entry name" value="NAD_binding_9"/>
    <property type="match status" value="1"/>
</dbReference>
<comment type="caution">
    <text evidence="2">The sequence shown here is derived from an EMBL/GenBank/DDBJ whole genome shotgun (WGS) entry which is preliminary data.</text>
</comment>
<dbReference type="InterPro" id="IPR038732">
    <property type="entry name" value="HpyO/CreE_NAD-binding"/>
</dbReference>
<feature type="domain" description="FAD-dependent urate hydroxylase HpyO/Asp monooxygenase CreE-like FAD/NAD(P)-binding" evidence="1">
    <location>
        <begin position="9"/>
        <end position="187"/>
    </location>
</feature>
<organism evidence="2 3">
    <name type="scientific">Thermoactinomyces mirandus</name>
    <dbReference type="NCBI Taxonomy" id="2756294"/>
    <lineage>
        <taxon>Bacteria</taxon>
        <taxon>Bacillati</taxon>
        <taxon>Bacillota</taxon>
        <taxon>Bacilli</taxon>
        <taxon>Bacillales</taxon>
        <taxon>Thermoactinomycetaceae</taxon>
        <taxon>Thermoactinomyces</taxon>
    </lineage>
</organism>
<dbReference type="RefSeq" id="WP_181740052.1">
    <property type="nucleotide sequence ID" value="NZ_JACEOL010000030.1"/>
</dbReference>
<dbReference type="InterPro" id="IPR052189">
    <property type="entry name" value="L-asp_N-monooxygenase_NS-form"/>
</dbReference>
<reference evidence="2 3" key="1">
    <citation type="submission" date="2020-07" db="EMBL/GenBank/DDBJ databases">
        <title>Thermoactinomyces phylogeny.</title>
        <authorList>
            <person name="Dunlap C."/>
        </authorList>
    </citation>
    <scope>NUCLEOTIDE SEQUENCE [LARGE SCALE GENOMIC DNA]</scope>
    <source>
        <strain evidence="2 3">AMNI-1</strain>
    </source>
</reference>
<dbReference type="PANTHER" id="PTHR40254">
    <property type="entry name" value="BLR0577 PROTEIN"/>
    <property type="match status" value="1"/>
</dbReference>
<proteinExistence type="predicted"/>
<protein>
    <submittedName>
        <fullName evidence="2">FAD/NAD(P)-binding protein</fullName>
    </submittedName>
</protein>
<evidence type="ECO:0000313" key="2">
    <source>
        <dbReference type="EMBL" id="MBA4602485.1"/>
    </source>
</evidence>
<gene>
    <name evidence="2" type="ORF">H2C83_09195</name>
</gene>
<dbReference type="EMBL" id="JACEOL010000030">
    <property type="protein sequence ID" value="MBA4602485.1"/>
    <property type="molecule type" value="Genomic_DNA"/>
</dbReference>
<evidence type="ECO:0000259" key="1">
    <source>
        <dbReference type="Pfam" id="PF13454"/>
    </source>
</evidence>